<dbReference type="Gene3D" id="3.90.550.10">
    <property type="entry name" value="Spore Coat Polysaccharide Biosynthesis Protein SpsA, Chain A"/>
    <property type="match status" value="1"/>
</dbReference>
<dbReference type="EMBL" id="AP021857">
    <property type="protein sequence ID" value="BBO20310.1"/>
    <property type="molecule type" value="Genomic_DNA"/>
</dbReference>
<gene>
    <name evidence="5" type="primary">kdsB</name>
    <name evidence="6" type="ORF">DSYM_10090</name>
</gene>
<evidence type="ECO:0000256" key="5">
    <source>
        <dbReference type="HAMAP-Rule" id="MF_00057"/>
    </source>
</evidence>
<dbReference type="NCBIfam" id="NF009905">
    <property type="entry name" value="PRK13368.1"/>
    <property type="match status" value="1"/>
</dbReference>
<dbReference type="GO" id="GO:0005829">
    <property type="term" value="C:cytosol"/>
    <property type="evidence" value="ECO:0007669"/>
    <property type="project" value="TreeGrafter"/>
</dbReference>
<keyword evidence="3 5" id="KW-0548">Nucleotidyltransferase</keyword>
<dbReference type="GO" id="GO:0008690">
    <property type="term" value="F:3-deoxy-manno-octulosonate cytidylyltransferase activity"/>
    <property type="evidence" value="ECO:0007669"/>
    <property type="project" value="UniProtKB-UniRule"/>
</dbReference>
<dbReference type="NCBIfam" id="TIGR00466">
    <property type="entry name" value="kdsB"/>
    <property type="match status" value="1"/>
</dbReference>
<evidence type="ECO:0000256" key="1">
    <source>
        <dbReference type="ARBA" id="ARBA00004370"/>
    </source>
</evidence>
<accession>A0A809QY07</accession>
<dbReference type="Proteomes" id="UP000662914">
    <property type="component" value="Chromosome"/>
</dbReference>
<comment type="similarity">
    <text evidence="5">Belongs to the KdsB family.</text>
</comment>
<dbReference type="PANTHER" id="PTHR42866">
    <property type="entry name" value="3-DEOXY-MANNO-OCTULOSONATE CYTIDYLYLTRANSFERASE"/>
    <property type="match status" value="1"/>
</dbReference>
<dbReference type="AlphaFoldDB" id="A0A809QY07"/>
<dbReference type="GO" id="GO:0033468">
    <property type="term" value="P:CMP-keto-3-deoxy-D-manno-octulosonic acid biosynthetic process"/>
    <property type="evidence" value="ECO:0007669"/>
    <property type="project" value="UniProtKB-UniRule"/>
</dbReference>
<dbReference type="EC" id="2.7.7.38" evidence="5"/>
<evidence type="ECO:0000256" key="4">
    <source>
        <dbReference type="ARBA" id="ARBA00022985"/>
    </source>
</evidence>
<dbReference type="CDD" id="cd02517">
    <property type="entry name" value="CMP-KDO-Synthetase"/>
    <property type="match status" value="1"/>
</dbReference>
<dbReference type="KEGG" id="ddz:DSYM_10090"/>
<dbReference type="InterPro" id="IPR004528">
    <property type="entry name" value="KdsB"/>
</dbReference>
<sequence>MSFKVVIPARYASSRLPGKPLADIAGKPMVVRVAERAAQSGAAEVLVATDHEEVHAAVRSHGFVAVMTRSDHASGTDRIAEVAGQYNWSDDIVVVNVQGDEPFIEPGLINQVAGELAADADAAIATACHSIGCTEDFFNPNIVKVVCDMRGHAQYFSRAPIPWPRDAFAAGRTQLPEALPAKRHIGIYAYRCGFLRRFGALPESPLEGFEALEQLRALWHGFRIRVADIRHAPEAGVDTPEDLQRARLRYHQV</sequence>
<dbReference type="InterPro" id="IPR029044">
    <property type="entry name" value="Nucleotide-diphossugar_trans"/>
</dbReference>
<dbReference type="GO" id="GO:0009103">
    <property type="term" value="P:lipopolysaccharide biosynthetic process"/>
    <property type="evidence" value="ECO:0007669"/>
    <property type="project" value="UniProtKB-UniRule"/>
</dbReference>
<name>A0A809QY07_9PROT</name>
<evidence type="ECO:0000313" key="7">
    <source>
        <dbReference type="Proteomes" id="UP000662914"/>
    </source>
</evidence>
<evidence type="ECO:0000256" key="3">
    <source>
        <dbReference type="ARBA" id="ARBA00022695"/>
    </source>
</evidence>
<keyword evidence="5" id="KW-0963">Cytoplasm</keyword>
<comment type="catalytic activity">
    <reaction evidence="5">
        <text>3-deoxy-alpha-D-manno-oct-2-ulosonate + CTP = CMP-3-deoxy-beta-D-manno-octulosonate + diphosphate</text>
        <dbReference type="Rhea" id="RHEA:23448"/>
        <dbReference type="ChEBI" id="CHEBI:33019"/>
        <dbReference type="ChEBI" id="CHEBI:37563"/>
        <dbReference type="ChEBI" id="CHEBI:85986"/>
        <dbReference type="ChEBI" id="CHEBI:85987"/>
        <dbReference type="EC" id="2.7.7.38"/>
    </reaction>
</comment>
<dbReference type="SUPFAM" id="SSF53448">
    <property type="entry name" value="Nucleotide-diphospho-sugar transferases"/>
    <property type="match status" value="1"/>
</dbReference>
<reference evidence="6" key="1">
    <citation type="journal article" name="DNA Res.">
        <title>The physiological potential of anammox bacteria as revealed by their core genome structure.</title>
        <authorList>
            <person name="Okubo T."/>
            <person name="Toyoda A."/>
            <person name="Fukuhara K."/>
            <person name="Uchiyama I."/>
            <person name="Harigaya Y."/>
            <person name="Kuroiwa M."/>
            <person name="Suzuki T."/>
            <person name="Murakami Y."/>
            <person name="Suwa Y."/>
            <person name="Takami H."/>
        </authorList>
    </citation>
    <scope>NUCLEOTIDE SEQUENCE</scope>
    <source>
        <strain evidence="6">317325-3</strain>
    </source>
</reference>
<keyword evidence="2 5" id="KW-0808">Transferase</keyword>
<dbReference type="HAMAP" id="MF_00057">
    <property type="entry name" value="KdsB"/>
    <property type="match status" value="1"/>
</dbReference>
<dbReference type="InterPro" id="IPR003329">
    <property type="entry name" value="Cytidylyl_trans"/>
</dbReference>
<protein>
    <recommendedName>
        <fullName evidence="5">3-deoxy-manno-octulosonate cytidylyltransferase</fullName>
        <ecNumber evidence="5">2.7.7.38</ecNumber>
    </recommendedName>
    <alternativeName>
        <fullName evidence="5">CMP-2-keto-3-deoxyoctulosonic acid synthase</fullName>
        <shortName evidence="5">CKS</shortName>
        <shortName evidence="5">CMP-KDO synthase</shortName>
    </alternativeName>
</protein>
<comment type="pathway">
    <text evidence="5">Nucleotide-sugar biosynthesis; CMP-3-deoxy-D-manno-octulosonate biosynthesis; CMP-3-deoxy-D-manno-octulosonate from 3-deoxy-D-manno-octulosonate and CTP: step 1/1.</text>
</comment>
<dbReference type="PANTHER" id="PTHR42866:SF2">
    <property type="entry name" value="3-DEOXY-MANNO-OCTULOSONATE CYTIDYLYLTRANSFERASE, MITOCHONDRIAL"/>
    <property type="match status" value="1"/>
</dbReference>
<dbReference type="GO" id="GO:0016020">
    <property type="term" value="C:membrane"/>
    <property type="evidence" value="ECO:0007669"/>
    <property type="project" value="UniProtKB-SubCell"/>
</dbReference>
<evidence type="ECO:0000313" key="6">
    <source>
        <dbReference type="EMBL" id="BBO20310.1"/>
    </source>
</evidence>
<comment type="function">
    <text evidence="5">Activates KDO (a required 8-carbon sugar) for incorporation into bacterial lipopolysaccharide in Gram-negative bacteria.</text>
</comment>
<dbReference type="Pfam" id="PF02348">
    <property type="entry name" value="CTP_transf_3"/>
    <property type="match status" value="1"/>
</dbReference>
<dbReference type="UniPathway" id="UPA00358">
    <property type="reaction ID" value="UER00476"/>
</dbReference>
<organism evidence="6 7">
    <name type="scientific">Candidatus Desulfobacillus denitrificans</name>
    <dbReference type="NCBI Taxonomy" id="2608985"/>
    <lineage>
        <taxon>Bacteria</taxon>
        <taxon>Pseudomonadati</taxon>
        <taxon>Pseudomonadota</taxon>
        <taxon>Betaproteobacteria</taxon>
        <taxon>Candidatus Desulfobacillus</taxon>
    </lineage>
</organism>
<dbReference type="FunFam" id="3.90.550.10:FF:000011">
    <property type="entry name" value="3-deoxy-manno-octulosonate cytidylyltransferase"/>
    <property type="match status" value="1"/>
</dbReference>
<keyword evidence="4 5" id="KW-0448">Lipopolysaccharide biosynthesis</keyword>
<proteinExistence type="inferred from homology"/>
<dbReference type="NCBIfam" id="NF003952">
    <property type="entry name" value="PRK05450.1-5"/>
    <property type="match status" value="1"/>
</dbReference>
<evidence type="ECO:0000256" key="2">
    <source>
        <dbReference type="ARBA" id="ARBA00022679"/>
    </source>
</evidence>
<comment type="subcellular location">
    <subcellularLocation>
        <location evidence="5">Cytoplasm</location>
    </subcellularLocation>
    <subcellularLocation>
        <location evidence="1">Membrane</location>
    </subcellularLocation>
</comment>